<dbReference type="Pfam" id="PF00892">
    <property type="entry name" value="EamA"/>
    <property type="match status" value="2"/>
</dbReference>
<dbReference type="InterPro" id="IPR037185">
    <property type="entry name" value="EmrE-like"/>
</dbReference>
<keyword evidence="5 6" id="KW-0472">Membrane</keyword>
<feature type="transmembrane region" description="Helical" evidence="6">
    <location>
        <begin position="103"/>
        <end position="125"/>
    </location>
</feature>
<dbReference type="InterPro" id="IPR050638">
    <property type="entry name" value="AA-Vitamin_Transporters"/>
</dbReference>
<dbReference type="EMBL" id="JACWUN010000011">
    <property type="protein sequence ID" value="MBD1401083.1"/>
    <property type="molecule type" value="Genomic_DNA"/>
</dbReference>
<sequence length="309" mass="31890">MADPNSTRPSSYSPAAGPWLVLGAAMLWGTTGTAQAFAPAGYDSAAIGALRLLVGGIALLLLTIYRGELGSFRDWQLRPLLLAALFTATYQLTFFSAVAKTGVAVGTVVGIGSAPIAGGLLALIFRGEKPGRRWYAATLLAIFGCMLLGFSGGDVTVDPLGVALAICAGAAYAGYTLMIKGLLEHQSPNAVMAIVVCLGALILSPALFRIDPEWMVQPGSILVILHLGLATMALSYWLFARGLQTVAVGSAVTLSLAEPMTAALLGIFVLGEILNLQAGLGIGLIFSGLAVLVIRRRSAKPGIPHESAA</sequence>
<feature type="transmembrane region" description="Helical" evidence="6">
    <location>
        <begin position="276"/>
        <end position="294"/>
    </location>
</feature>
<dbReference type="AlphaFoldDB" id="A0A8J6UH89"/>
<organism evidence="8 9">
    <name type="scientific">Pelovirga terrestris</name>
    <dbReference type="NCBI Taxonomy" id="2771352"/>
    <lineage>
        <taxon>Bacteria</taxon>
        <taxon>Pseudomonadati</taxon>
        <taxon>Thermodesulfobacteriota</taxon>
        <taxon>Desulfuromonadia</taxon>
        <taxon>Geobacterales</taxon>
        <taxon>Geobacteraceae</taxon>
        <taxon>Pelovirga</taxon>
    </lineage>
</organism>
<dbReference type="RefSeq" id="WP_191156298.1">
    <property type="nucleotide sequence ID" value="NZ_JACWUN010000011.1"/>
</dbReference>
<feature type="transmembrane region" description="Helical" evidence="6">
    <location>
        <begin position="190"/>
        <end position="208"/>
    </location>
</feature>
<dbReference type="InterPro" id="IPR000620">
    <property type="entry name" value="EamA_dom"/>
</dbReference>
<comment type="caution">
    <text evidence="8">The sequence shown here is derived from an EMBL/GenBank/DDBJ whole genome shotgun (WGS) entry which is preliminary data.</text>
</comment>
<feature type="transmembrane region" description="Helical" evidence="6">
    <location>
        <begin position="46"/>
        <end position="65"/>
    </location>
</feature>
<evidence type="ECO:0000313" key="8">
    <source>
        <dbReference type="EMBL" id="MBD1401083.1"/>
    </source>
</evidence>
<evidence type="ECO:0000256" key="3">
    <source>
        <dbReference type="ARBA" id="ARBA00022692"/>
    </source>
</evidence>
<dbReference type="Gene3D" id="1.10.3730.20">
    <property type="match status" value="1"/>
</dbReference>
<evidence type="ECO:0000256" key="2">
    <source>
        <dbReference type="ARBA" id="ARBA00007362"/>
    </source>
</evidence>
<dbReference type="SUPFAM" id="SSF103481">
    <property type="entry name" value="Multidrug resistance efflux transporter EmrE"/>
    <property type="match status" value="2"/>
</dbReference>
<feature type="transmembrane region" description="Helical" evidence="6">
    <location>
        <begin position="246"/>
        <end position="270"/>
    </location>
</feature>
<gene>
    <name evidence="8" type="ORF">ICT70_10390</name>
</gene>
<reference evidence="8" key="1">
    <citation type="submission" date="2020-09" db="EMBL/GenBank/DDBJ databases">
        <title>Pelobacter alkaliphilus sp. nov., a novel anaerobic arsenate-reducing bacterium from terrestrial mud volcano.</title>
        <authorList>
            <person name="Khomyakova M.A."/>
            <person name="Merkel A.Y."/>
            <person name="Slobodkin A.I."/>
        </authorList>
    </citation>
    <scope>NUCLEOTIDE SEQUENCE</scope>
    <source>
        <strain evidence="8">M08fum</strain>
    </source>
</reference>
<evidence type="ECO:0000256" key="1">
    <source>
        <dbReference type="ARBA" id="ARBA00004141"/>
    </source>
</evidence>
<comment type="subcellular location">
    <subcellularLocation>
        <location evidence="1">Membrane</location>
        <topology evidence="1">Multi-pass membrane protein</topology>
    </subcellularLocation>
</comment>
<feature type="transmembrane region" description="Helical" evidence="6">
    <location>
        <begin position="220"/>
        <end position="239"/>
    </location>
</feature>
<feature type="transmembrane region" description="Helical" evidence="6">
    <location>
        <begin position="159"/>
        <end position="178"/>
    </location>
</feature>
<evidence type="ECO:0000256" key="5">
    <source>
        <dbReference type="ARBA" id="ARBA00023136"/>
    </source>
</evidence>
<keyword evidence="9" id="KW-1185">Reference proteome</keyword>
<feature type="domain" description="EamA" evidence="7">
    <location>
        <begin position="17"/>
        <end position="148"/>
    </location>
</feature>
<feature type="transmembrane region" description="Helical" evidence="6">
    <location>
        <begin position="134"/>
        <end position="153"/>
    </location>
</feature>
<evidence type="ECO:0000256" key="4">
    <source>
        <dbReference type="ARBA" id="ARBA00022989"/>
    </source>
</evidence>
<proteinExistence type="inferred from homology"/>
<name>A0A8J6UH89_9BACT</name>
<keyword evidence="4 6" id="KW-1133">Transmembrane helix</keyword>
<comment type="similarity">
    <text evidence="2">Belongs to the EamA transporter family.</text>
</comment>
<feature type="domain" description="EamA" evidence="7">
    <location>
        <begin position="160"/>
        <end position="293"/>
    </location>
</feature>
<feature type="transmembrane region" description="Helical" evidence="6">
    <location>
        <begin position="77"/>
        <end position="97"/>
    </location>
</feature>
<evidence type="ECO:0000313" key="9">
    <source>
        <dbReference type="Proteomes" id="UP000632828"/>
    </source>
</evidence>
<keyword evidence="3 6" id="KW-0812">Transmembrane</keyword>
<dbReference type="Proteomes" id="UP000632828">
    <property type="component" value="Unassembled WGS sequence"/>
</dbReference>
<dbReference type="PANTHER" id="PTHR32322">
    <property type="entry name" value="INNER MEMBRANE TRANSPORTER"/>
    <property type="match status" value="1"/>
</dbReference>
<protein>
    <submittedName>
        <fullName evidence="8">EamA family transporter</fullName>
    </submittedName>
</protein>
<accession>A0A8J6UH89</accession>
<dbReference type="PANTHER" id="PTHR32322:SF2">
    <property type="entry name" value="EAMA DOMAIN-CONTAINING PROTEIN"/>
    <property type="match status" value="1"/>
</dbReference>
<dbReference type="GO" id="GO:0016020">
    <property type="term" value="C:membrane"/>
    <property type="evidence" value="ECO:0007669"/>
    <property type="project" value="UniProtKB-SubCell"/>
</dbReference>
<evidence type="ECO:0000256" key="6">
    <source>
        <dbReference type="SAM" id="Phobius"/>
    </source>
</evidence>
<evidence type="ECO:0000259" key="7">
    <source>
        <dbReference type="Pfam" id="PF00892"/>
    </source>
</evidence>